<evidence type="ECO:0000256" key="18">
    <source>
        <dbReference type="SAM" id="Phobius"/>
    </source>
</evidence>
<keyword evidence="7" id="KW-0688">Ribosomal frameshifting</keyword>
<dbReference type="GO" id="GO:0008236">
    <property type="term" value="F:serine-type peptidase activity"/>
    <property type="evidence" value="ECO:0007669"/>
    <property type="project" value="UniProtKB-KW"/>
</dbReference>
<keyword evidence="13 18" id="KW-0472">Membrane</keyword>
<feature type="coiled-coil region" evidence="17">
    <location>
        <begin position="154"/>
        <end position="224"/>
    </location>
</feature>
<evidence type="ECO:0000256" key="2">
    <source>
        <dbReference type="ARBA" id="ARBA00011245"/>
    </source>
</evidence>
<evidence type="ECO:0000256" key="4">
    <source>
        <dbReference type="ARBA" id="ARBA00022553"/>
    </source>
</evidence>
<proteinExistence type="predicted"/>
<evidence type="ECO:0000256" key="6">
    <source>
        <dbReference type="ARBA" id="ARBA00022692"/>
    </source>
</evidence>
<feature type="transmembrane region" description="Helical" evidence="18">
    <location>
        <begin position="482"/>
        <end position="500"/>
    </location>
</feature>
<evidence type="ECO:0000256" key="17">
    <source>
        <dbReference type="SAM" id="Coils"/>
    </source>
</evidence>
<keyword evidence="17" id="KW-0175">Coiled coil</keyword>
<evidence type="ECO:0000256" key="11">
    <source>
        <dbReference type="ARBA" id="ARBA00022953"/>
    </source>
</evidence>
<comment type="function">
    <text evidence="15">Responsible for the cleavage of the polyprotein into functional products.</text>
</comment>
<organism evidence="19 20">
    <name type="scientific">Duck astrovirus</name>
    <dbReference type="NCBI Taxonomy" id="1239441"/>
    <lineage>
        <taxon>Viruses</taxon>
        <taxon>Riboviria</taxon>
        <taxon>Orthornavirae</taxon>
        <taxon>Pisuviricota</taxon>
        <taxon>Stelpaviricetes</taxon>
        <taxon>Stellavirales</taxon>
        <taxon>Astroviridae</taxon>
        <taxon>Avastrovirus</taxon>
        <taxon>Avastrovirus intestini</taxon>
        <taxon>Avastrovirus 3</taxon>
    </lineage>
</organism>
<comment type="catalytic activity">
    <reaction evidence="16">
        <text>RNA(n) + a ribonucleoside 5'-triphosphate = RNA(n+1) + diphosphate</text>
        <dbReference type="Rhea" id="RHEA:21248"/>
        <dbReference type="Rhea" id="RHEA-COMP:14527"/>
        <dbReference type="Rhea" id="RHEA-COMP:17342"/>
        <dbReference type="ChEBI" id="CHEBI:33019"/>
        <dbReference type="ChEBI" id="CHEBI:61557"/>
        <dbReference type="ChEBI" id="CHEBI:140395"/>
    </reaction>
</comment>
<dbReference type="GO" id="GO:0033644">
    <property type="term" value="C:host cell membrane"/>
    <property type="evidence" value="ECO:0007669"/>
    <property type="project" value="UniProtKB-SubCell"/>
</dbReference>
<dbReference type="Proteomes" id="UP000167972">
    <property type="component" value="Genome"/>
</dbReference>
<evidence type="ECO:0000313" key="19">
    <source>
        <dbReference type="EMBL" id="AIS22432.1"/>
    </source>
</evidence>
<feature type="transmembrane region" description="Helical" evidence="18">
    <location>
        <begin position="451"/>
        <end position="470"/>
    </location>
</feature>
<evidence type="ECO:0000256" key="3">
    <source>
        <dbReference type="ARBA" id="ARBA00022520"/>
    </source>
</evidence>
<evidence type="ECO:0000313" key="20">
    <source>
        <dbReference type="Proteomes" id="UP000167972"/>
    </source>
</evidence>
<evidence type="ECO:0000256" key="12">
    <source>
        <dbReference type="ARBA" id="ARBA00022989"/>
    </source>
</evidence>
<dbReference type="Pfam" id="PF19416">
    <property type="entry name" value="Astro_VPg"/>
    <property type="match status" value="1"/>
</dbReference>
<keyword evidence="3" id="KW-0191">Covalent protein-RNA linkage</keyword>
<feature type="transmembrane region" description="Helical" evidence="18">
    <location>
        <begin position="507"/>
        <end position="527"/>
    </location>
</feature>
<dbReference type="GO" id="GO:0075523">
    <property type="term" value="P:viral translational frameshifting"/>
    <property type="evidence" value="ECO:0007669"/>
    <property type="project" value="UniProtKB-KW"/>
</dbReference>
<evidence type="ECO:0000256" key="8">
    <source>
        <dbReference type="ARBA" id="ARBA00022801"/>
    </source>
</evidence>
<keyword evidence="9" id="KW-0720">Serine protease</keyword>
<keyword evidence="5" id="KW-0645">Protease</keyword>
<feature type="transmembrane region" description="Helical" evidence="18">
    <location>
        <begin position="385"/>
        <end position="402"/>
    </location>
</feature>
<name>A0A0A7DME8_9VIRU</name>
<evidence type="ECO:0000256" key="16">
    <source>
        <dbReference type="ARBA" id="ARBA00047383"/>
    </source>
</evidence>
<dbReference type="SUPFAM" id="SSF50494">
    <property type="entry name" value="Trypsin-like serine proteases"/>
    <property type="match status" value="1"/>
</dbReference>
<feature type="transmembrane region" description="Helical" evidence="18">
    <location>
        <begin position="422"/>
        <end position="444"/>
    </location>
</feature>
<comment type="subunit">
    <text evidence="2">Monomer.</text>
</comment>
<feature type="transmembrane region" description="Helical" evidence="18">
    <location>
        <begin position="233"/>
        <end position="252"/>
    </location>
</feature>
<keyword evidence="4" id="KW-0597">Phosphoprotein</keyword>
<reference evidence="19 20" key="1">
    <citation type="journal article" date="2015" name="Infect. Genet. Evol.">
        <title>Genetic characterization of a novel astrovirus in Pekin ducks.</title>
        <authorList>
            <person name="Liao Q."/>
            <person name="Liu N."/>
            <person name="Wang X."/>
            <person name="Wang F."/>
            <person name="Zhang D."/>
        </authorList>
    </citation>
    <scope>NUCLEOTIDE SEQUENCE [LARGE SCALE GENOMIC DNA]</scope>
    <source>
        <strain evidence="19">YP2</strain>
    </source>
</reference>
<evidence type="ECO:0000256" key="1">
    <source>
        <dbReference type="ARBA" id="ARBA00004301"/>
    </source>
</evidence>
<evidence type="ECO:0000256" key="7">
    <source>
        <dbReference type="ARBA" id="ARBA00022758"/>
    </source>
</evidence>
<comment type="subcellular location">
    <subcellularLocation>
        <location evidence="1">Host membrane</location>
        <topology evidence="1">Multi-pass membrane protein</topology>
    </subcellularLocation>
</comment>
<keyword evidence="11" id="KW-0693">Viral RNA replication</keyword>
<dbReference type="GO" id="GO:0006508">
    <property type="term" value="P:proteolysis"/>
    <property type="evidence" value="ECO:0007669"/>
    <property type="project" value="UniProtKB-KW"/>
</dbReference>
<dbReference type="InterPro" id="IPR043504">
    <property type="entry name" value="Peptidase_S1_PA_chymotrypsin"/>
</dbReference>
<dbReference type="InterPro" id="IPR009003">
    <property type="entry name" value="Peptidase_S1_PA"/>
</dbReference>
<dbReference type="EMBL" id="JX624774">
    <property type="protein sequence ID" value="AIS22432.1"/>
    <property type="molecule type" value="Genomic_RNA"/>
</dbReference>
<evidence type="ECO:0000256" key="14">
    <source>
        <dbReference type="ARBA" id="ARBA00045606"/>
    </source>
</evidence>
<evidence type="ECO:0000256" key="10">
    <source>
        <dbReference type="ARBA" id="ARBA00022870"/>
    </source>
</evidence>
<dbReference type="InterPro" id="IPR045836">
    <property type="entry name" value="Astro_VPg"/>
</dbReference>
<sequence>MAGLGPFGQAGSGAFGPHPKPFGSLARRQARVELSSRPLPSGLEKVHNLQGLSELFSHMKEKFGTSASWASLMECDAVYLKDIQTAVGLSGTRFGLFLSVNDTPSWSPDAGEAILTAGEKAALEAHAAKTERLYYSSARTSGLLRDIIDKNQVIKEKVKMIEDLEKKISDADEVKRRVVESLQKKHAEKYEHLVKKNYQLIVDNMKLARELEKKEQEIEKLKEKPVQNGFKNLAIFVFVFVLLTGLFSTASAQQPEEQLKRMGFHEEWEIEESCQKPEFGCLLMDSWVPMPKLDWSDFVSKCYNTRGNIITTQQFQPLELMVSCMRSVGNFLQREDLLSNKLWCERRMKSLIASKCDANSTFEQVTTQVLEALENARGFFNLMKFYHLDLVIVTIFSLVLAGTKEKAVAMLPLLFVCWYCKLPVFLITTAVHVFPLAAVPFLILQLWIPSSFVIWAFLLWLTLTLTGFFWNTGVGVLTEVSWAILYTVAFLIWSIALVVVESTNLTVAAQILIFAITTSIGAGTRYACATVTVTDWEGNTTKVTRIAKAKNVLASQASRMIGFLQSRGVIPASAVKCDSIVTVAGKGVTGTGFRFMNYIVTAGHVVRDTDFATLKFQNVAVKVKVYKRVTIFQCVDELVLFKLPKELQNIKPLKLAKSVESDYLTLHCWDANFQNPVSYTGWCVIDNIWLNNSFDTKFGQSGAPYTNQHGHLVGFHLGSQGVLSQGVVIIDLLKKILDGDDITTFGPAPVVQQCAEVNIDSIVERLIEATKISHGVILKQLEEMQEKVLALEKKQLEIIDAQLVAHFEQKKKGKTKHTIRGARQNQKKFLTRGHFYKMKMLTDEEYNEMLEKGFSPEEIKEAVDGLREQAWMNYCIDNDLDFEDDEIEEDIRYTDAINEQIDQQIERAMEDRGEFFDQCKRLTFVQQAQLLIITMKKGETVVVKQKVPAILESELVKNFTKSVTSEELPEGETSVAVLTTEAGVEVKENKKINLDKIKHIKLDEEKKEQEILGDTKTQVSIDSDNNASVLKIKKLLDVDKPQIQPLEQRKRTCRWCGSVKPHDFKKCRVMNEECFCVFCATKHSTYQGHSREIKCNICGLGCKTIEELENHVMKASCKKN</sequence>
<dbReference type="Gene3D" id="2.40.10.10">
    <property type="entry name" value="Trypsin-like serine proteases"/>
    <property type="match status" value="1"/>
</dbReference>
<evidence type="ECO:0000256" key="15">
    <source>
        <dbReference type="ARBA" id="ARBA00045910"/>
    </source>
</evidence>
<protein>
    <submittedName>
        <fullName evidence="19">Non-structural polyprotein</fullName>
    </submittedName>
</protein>
<evidence type="ECO:0000256" key="5">
    <source>
        <dbReference type="ARBA" id="ARBA00022670"/>
    </source>
</evidence>
<comment type="function">
    <text evidence="14">Protein covalently attached to the 5' extremity of the genomic and subgenomic RNAs. It may serve as a primer for the replicase.</text>
</comment>
<evidence type="ECO:0000256" key="9">
    <source>
        <dbReference type="ARBA" id="ARBA00022825"/>
    </source>
</evidence>
<evidence type="ECO:0000256" key="13">
    <source>
        <dbReference type="ARBA" id="ARBA00023136"/>
    </source>
</evidence>
<keyword evidence="8" id="KW-0378">Hydrolase</keyword>
<keyword evidence="10" id="KW-1043">Host membrane</keyword>
<keyword evidence="12 18" id="KW-1133">Transmembrane helix</keyword>
<accession>A0A0A7DME8</accession>
<keyword evidence="6 18" id="KW-0812">Transmembrane</keyword>